<gene>
    <name evidence="2" type="ORF">EYM_00585</name>
</gene>
<name>A0A0U3DX92_9CREN</name>
<organism evidence="2 3">
    <name type="scientific">Ignicoccus islandicus DSM 13165</name>
    <dbReference type="NCBI Taxonomy" id="940295"/>
    <lineage>
        <taxon>Archaea</taxon>
        <taxon>Thermoproteota</taxon>
        <taxon>Thermoprotei</taxon>
        <taxon>Desulfurococcales</taxon>
        <taxon>Desulfurococcaceae</taxon>
        <taxon>Ignicoccus</taxon>
    </lineage>
</organism>
<proteinExistence type="predicted"/>
<feature type="transmembrane region" description="Helical" evidence="1">
    <location>
        <begin position="12"/>
        <end position="29"/>
    </location>
</feature>
<dbReference type="EMBL" id="CP006867">
    <property type="protein sequence ID" value="ALU12122.1"/>
    <property type="molecule type" value="Genomic_DNA"/>
</dbReference>
<evidence type="ECO:0000256" key="1">
    <source>
        <dbReference type="SAM" id="Phobius"/>
    </source>
</evidence>
<reference evidence="2 3" key="1">
    <citation type="submission" date="2013-11" db="EMBL/GenBank/DDBJ databases">
        <title>Comparative genomics of Ignicoccus.</title>
        <authorList>
            <person name="Podar M."/>
        </authorList>
    </citation>
    <scope>NUCLEOTIDE SEQUENCE [LARGE SCALE GENOMIC DNA]</scope>
    <source>
        <strain evidence="2 3">DSM 13165</strain>
    </source>
</reference>
<evidence type="ECO:0000313" key="3">
    <source>
        <dbReference type="Proteomes" id="UP000060778"/>
    </source>
</evidence>
<protein>
    <submittedName>
        <fullName evidence="2">Uncharacterized protein</fullName>
    </submittedName>
</protein>
<dbReference type="AlphaFoldDB" id="A0A0U3DX92"/>
<dbReference type="KEGG" id="iis:EYM_00585"/>
<evidence type="ECO:0000313" key="2">
    <source>
        <dbReference type="EMBL" id="ALU12122.1"/>
    </source>
</evidence>
<sequence>MSLPSRKYVRKIAFWIIIAKPIGIISIEFS</sequence>
<keyword evidence="1" id="KW-0812">Transmembrane</keyword>
<accession>A0A0U3DX92</accession>
<keyword evidence="1" id="KW-1133">Transmembrane helix</keyword>
<dbReference type="STRING" id="940295.EYM_00585"/>
<keyword evidence="3" id="KW-1185">Reference proteome</keyword>
<dbReference type="Proteomes" id="UP000060778">
    <property type="component" value="Chromosome"/>
</dbReference>
<keyword evidence="1" id="KW-0472">Membrane</keyword>